<feature type="region of interest" description="Disordered" evidence="7">
    <location>
        <begin position="1"/>
        <end position="30"/>
    </location>
</feature>
<evidence type="ECO:0000256" key="2">
    <source>
        <dbReference type="ARBA" id="ARBA00004584"/>
    </source>
</evidence>
<name>A0A261Y8S1_9FUNG</name>
<dbReference type="InterPro" id="IPR025204">
    <property type="entry name" value="CENP-L"/>
</dbReference>
<dbReference type="PANTHER" id="PTHR31740:SF2">
    <property type="entry name" value="CENTROMERE PROTEIN L"/>
    <property type="match status" value="1"/>
</dbReference>
<evidence type="ECO:0000313" key="8">
    <source>
        <dbReference type="EMBL" id="OZJ06993.1"/>
    </source>
</evidence>
<evidence type="ECO:0000256" key="1">
    <source>
        <dbReference type="ARBA" id="ARBA00004123"/>
    </source>
</evidence>
<keyword evidence="5" id="KW-0539">Nucleus</keyword>
<protein>
    <submittedName>
        <fullName evidence="8">Uncharacterized protein</fullName>
    </submittedName>
</protein>
<evidence type="ECO:0000256" key="6">
    <source>
        <dbReference type="ARBA" id="ARBA00023328"/>
    </source>
</evidence>
<evidence type="ECO:0000256" key="7">
    <source>
        <dbReference type="SAM" id="MobiDB-lite"/>
    </source>
</evidence>
<dbReference type="PANTHER" id="PTHR31740">
    <property type="entry name" value="CENTROMERE PROTEIN L"/>
    <property type="match status" value="1"/>
</dbReference>
<accession>A0A261Y8S1</accession>
<dbReference type="EMBL" id="MVBO01000001">
    <property type="protein sequence ID" value="OZJ06993.1"/>
    <property type="molecule type" value="Genomic_DNA"/>
</dbReference>
<dbReference type="Proteomes" id="UP000242875">
    <property type="component" value="Unassembled WGS sequence"/>
</dbReference>
<comment type="caution">
    <text evidence="8">The sequence shown here is derived from an EMBL/GenBank/DDBJ whole genome shotgun (WGS) entry which is preliminary data.</text>
</comment>
<dbReference type="GO" id="GO:0005634">
    <property type="term" value="C:nucleus"/>
    <property type="evidence" value="ECO:0007669"/>
    <property type="project" value="UniProtKB-SubCell"/>
</dbReference>
<dbReference type="Pfam" id="PF13092">
    <property type="entry name" value="CENP-L"/>
    <property type="match status" value="1"/>
</dbReference>
<dbReference type="GO" id="GO:0000775">
    <property type="term" value="C:chromosome, centromeric region"/>
    <property type="evidence" value="ECO:0007669"/>
    <property type="project" value="UniProtKB-SubCell"/>
</dbReference>
<evidence type="ECO:0000256" key="3">
    <source>
        <dbReference type="ARBA" id="ARBA00011060"/>
    </source>
</evidence>
<evidence type="ECO:0000256" key="5">
    <source>
        <dbReference type="ARBA" id="ARBA00023242"/>
    </source>
</evidence>
<reference evidence="8 9" key="1">
    <citation type="journal article" date="2017" name="Mycologia">
        <title>Bifiguratus adelaidae, gen. et sp. nov., a new member of Mucoromycotina in endophytic and soil-dwelling habitats.</title>
        <authorList>
            <person name="Torres-Cruz T.J."/>
            <person name="Billingsley Tobias T.L."/>
            <person name="Almatruk M."/>
            <person name="Hesse C."/>
            <person name="Kuske C.R."/>
            <person name="Desiro A."/>
            <person name="Benucci G.M."/>
            <person name="Bonito G."/>
            <person name="Stajich J.E."/>
            <person name="Dunlap C."/>
            <person name="Arnold A.E."/>
            <person name="Porras-Alfaro A."/>
        </authorList>
    </citation>
    <scope>NUCLEOTIDE SEQUENCE [LARGE SCALE GENOMIC DNA]</scope>
    <source>
        <strain evidence="8 9">AZ0501</strain>
    </source>
</reference>
<feature type="compositionally biased region" description="Low complexity" evidence="7">
    <location>
        <begin position="1"/>
        <end position="28"/>
    </location>
</feature>
<evidence type="ECO:0000313" key="9">
    <source>
        <dbReference type="Proteomes" id="UP000242875"/>
    </source>
</evidence>
<proteinExistence type="inferred from homology"/>
<comment type="similarity">
    <text evidence="3">Belongs to the CENP-L/IML3 family.</text>
</comment>
<comment type="subcellular location">
    <subcellularLocation>
        <location evidence="2">Chromosome</location>
        <location evidence="2">Centromere</location>
    </subcellularLocation>
    <subcellularLocation>
        <location evidence="1">Nucleus</location>
    </subcellularLocation>
</comment>
<dbReference type="OrthoDB" id="8864979at2759"/>
<organism evidence="8 9">
    <name type="scientific">Bifiguratus adelaidae</name>
    <dbReference type="NCBI Taxonomy" id="1938954"/>
    <lineage>
        <taxon>Eukaryota</taxon>
        <taxon>Fungi</taxon>
        <taxon>Fungi incertae sedis</taxon>
        <taxon>Mucoromycota</taxon>
        <taxon>Mucoromycotina</taxon>
        <taxon>Endogonomycetes</taxon>
        <taxon>Endogonales</taxon>
        <taxon>Endogonales incertae sedis</taxon>
        <taxon>Bifiguratus</taxon>
    </lineage>
</organism>
<sequence>METIKPSRLSSLESSQSLSQPLSLEAASQRTDGSLQVLSQPLNSHAEGEQERAILDGFSGQPDLHIVPFTARIHSRTLLLHRCSPLFHFSLEQVQTTSYATRMKEYISVQMADGLVDVTNTTSDQPEDIGRWTDVKVTFSAVGQEADDLRTTGAFEVSISYKSNGTKQEALAVFIPAIKEANTDDTNDQAKDITYYPLLFTKAPIRLTTLITTFFETEFDCRIMRLRLSSQQLVGLLDIWQQLILAEDAVQDITKPLQITFGFPERIRDLKTVTLTLQPEDVRHMFQSIRDQANPHITLQNVIRSHVLHHLRIDVLHLHLVRIGMDIGLISAEGKAKFSPHRTQQQEYLLRWLAMAAGSLSW</sequence>
<keyword evidence="9" id="KW-1185">Reference proteome</keyword>
<keyword evidence="4" id="KW-0158">Chromosome</keyword>
<keyword evidence="6" id="KW-0137">Centromere</keyword>
<dbReference type="AlphaFoldDB" id="A0A261Y8S1"/>
<evidence type="ECO:0000256" key="4">
    <source>
        <dbReference type="ARBA" id="ARBA00022454"/>
    </source>
</evidence>
<gene>
    <name evidence="8" type="ORF">BZG36_00192</name>
</gene>